<dbReference type="Pfam" id="PF05291">
    <property type="entry name" value="Bystin"/>
    <property type="match status" value="1"/>
</dbReference>
<proteinExistence type="inferred from homology"/>
<gene>
    <name evidence="3" type="ORF">LTR84_004743</name>
</gene>
<comment type="similarity">
    <text evidence="1">Belongs to the bystin family.</text>
</comment>
<name>A0AAV9NRU4_9EURO</name>
<dbReference type="Proteomes" id="UP001358417">
    <property type="component" value="Unassembled WGS sequence"/>
</dbReference>
<evidence type="ECO:0000313" key="3">
    <source>
        <dbReference type="EMBL" id="KAK5062670.1"/>
    </source>
</evidence>
<accession>A0AAV9NRU4</accession>
<dbReference type="PANTHER" id="PTHR12821">
    <property type="entry name" value="BYSTIN"/>
    <property type="match status" value="1"/>
</dbReference>
<dbReference type="GeneID" id="89972921"/>
<feature type="compositionally biased region" description="Basic residues" evidence="2">
    <location>
        <begin position="21"/>
        <end position="32"/>
    </location>
</feature>
<feature type="region of interest" description="Disordered" evidence="2">
    <location>
        <begin position="485"/>
        <end position="510"/>
    </location>
</feature>
<dbReference type="GO" id="GO:0005737">
    <property type="term" value="C:cytoplasm"/>
    <property type="evidence" value="ECO:0007669"/>
    <property type="project" value="TreeGrafter"/>
</dbReference>
<feature type="region of interest" description="Disordered" evidence="2">
    <location>
        <begin position="80"/>
        <end position="120"/>
    </location>
</feature>
<reference evidence="3 4" key="1">
    <citation type="submission" date="2023-08" db="EMBL/GenBank/DDBJ databases">
        <title>Black Yeasts Isolated from many extreme environments.</title>
        <authorList>
            <person name="Coleine C."/>
            <person name="Stajich J.E."/>
            <person name="Selbmann L."/>
        </authorList>
    </citation>
    <scope>NUCLEOTIDE SEQUENCE [LARGE SCALE GENOMIC DNA]</scope>
    <source>
        <strain evidence="3 4">CCFEE 5792</strain>
    </source>
</reference>
<evidence type="ECO:0000256" key="1">
    <source>
        <dbReference type="ARBA" id="ARBA00007114"/>
    </source>
</evidence>
<dbReference type="GO" id="GO:0030688">
    <property type="term" value="C:preribosome, small subunit precursor"/>
    <property type="evidence" value="ECO:0007669"/>
    <property type="project" value="TreeGrafter"/>
</dbReference>
<evidence type="ECO:0000313" key="4">
    <source>
        <dbReference type="Proteomes" id="UP001358417"/>
    </source>
</evidence>
<dbReference type="PANTHER" id="PTHR12821:SF0">
    <property type="entry name" value="BYSTIN"/>
    <property type="match status" value="1"/>
</dbReference>
<dbReference type="InterPro" id="IPR007955">
    <property type="entry name" value="Bystin"/>
</dbReference>
<feature type="compositionally biased region" description="Acidic residues" evidence="2">
    <location>
        <begin position="90"/>
        <end position="120"/>
    </location>
</feature>
<dbReference type="GO" id="GO:0006364">
    <property type="term" value="P:rRNA processing"/>
    <property type="evidence" value="ECO:0007669"/>
    <property type="project" value="TreeGrafter"/>
</dbReference>
<dbReference type="GO" id="GO:0005730">
    <property type="term" value="C:nucleolus"/>
    <property type="evidence" value="ECO:0007669"/>
    <property type="project" value="TreeGrafter"/>
</dbReference>
<feature type="region of interest" description="Disordered" evidence="2">
    <location>
        <begin position="1"/>
        <end position="46"/>
    </location>
</feature>
<dbReference type="EMBL" id="JAVRRD010000002">
    <property type="protein sequence ID" value="KAK5062670.1"/>
    <property type="molecule type" value="Genomic_DNA"/>
</dbReference>
<dbReference type="AlphaFoldDB" id="A0AAV9NRU4"/>
<feature type="compositionally biased region" description="Basic and acidic residues" evidence="2">
    <location>
        <begin position="33"/>
        <end position="44"/>
    </location>
</feature>
<evidence type="ECO:0008006" key="5">
    <source>
        <dbReference type="Google" id="ProtNLM"/>
    </source>
</evidence>
<keyword evidence="4" id="KW-1185">Reference proteome</keyword>
<dbReference type="RefSeq" id="XP_064710942.1">
    <property type="nucleotide sequence ID" value="XM_064848318.1"/>
</dbReference>
<sequence>MAASRSHNPLEHDISSAGGRLRTKSITGKRKSRSDENAHGDGYIDARSSSKILAIAQDLADEDAEDGKIIARPVASPHAAFGFDSRFAGDEEDRDAGQSSEEDEWVPDEEEEIVVDDDMDPEDLAVYKKFLNQGEDLADFAPSMANLSTGNKGDFSDLSPSQADPDEEGQTTNLTDLILRRIAEKEALDAARASGQQPAFVPPPDAVEIPAKVAETFTRVGQLLSRYKSGPLPKPFKVLPTLPQWPDLLSMTRPDQWTPHAVYRATKIFISAPASTGQFFCTEVLLERVREDIQETKKLNVHLYNALKAAFYRPSAFFKGFLFPLVESSCTLREAHIISSVLAKIKIPVLHSAAALLRLCEICAEQTSSINSEAAGSANIFIRILLAKKYALPYKVVDALVFHFLRFRASKDPNGEESAGLGSKEAKLPVLWHQSLLIFAQTYRNEITEDQREALLDLLLARGHKDIGPEVRRELLAGRNRSGLEQGDSMVVDSGGEKRDDGDDTMEITN</sequence>
<protein>
    <recommendedName>
        <fullName evidence="5">Bystin</fullName>
    </recommendedName>
</protein>
<comment type="caution">
    <text evidence="3">The sequence shown here is derived from an EMBL/GenBank/DDBJ whole genome shotgun (WGS) entry which is preliminary data.</text>
</comment>
<organism evidence="3 4">
    <name type="scientific">Exophiala bonariae</name>
    <dbReference type="NCBI Taxonomy" id="1690606"/>
    <lineage>
        <taxon>Eukaryota</taxon>
        <taxon>Fungi</taxon>
        <taxon>Dikarya</taxon>
        <taxon>Ascomycota</taxon>
        <taxon>Pezizomycotina</taxon>
        <taxon>Eurotiomycetes</taxon>
        <taxon>Chaetothyriomycetidae</taxon>
        <taxon>Chaetothyriales</taxon>
        <taxon>Herpotrichiellaceae</taxon>
        <taxon>Exophiala</taxon>
    </lineage>
</organism>
<evidence type="ECO:0000256" key="2">
    <source>
        <dbReference type="SAM" id="MobiDB-lite"/>
    </source>
</evidence>
<dbReference type="GO" id="GO:0030515">
    <property type="term" value="F:snoRNA binding"/>
    <property type="evidence" value="ECO:0007669"/>
    <property type="project" value="TreeGrafter"/>
</dbReference>
<feature type="region of interest" description="Disordered" evidence="2">
    <location>
        <begin position="151"/>
        <end position="173"/>
    </location>
</feature>